<feature type="transmembrane region" description="Helical" evidence="1">
    <location>
        <begin position="196"/>
        <end position="217"/>
    </location>
</feature>
<protein>
    <submittedName>
        <fullName evidence="3">Bile acid:sodium symporter</fullName>
    </submittedName>
</protein>
<dbReference type="InterPro" id="IPR038770">
    <property type="entry name" value="Na+/solute_symporter_sf"/>
</dbReference>
<feature type="signal peptide" evidence="2">
    <location>
        <begin position="1"/>
        <end position="27"/>
    </location>
</feature>
<dbReference type="PANTHER" id="PTHR10361:SF28">
    <property type="entry name" value="P3 PROTEIN-RELATED"/>
    <property type="match status" value="1"/>
</dbReference>
<keyword evidence="1" id="KW-0472">Membrane</keyword>
<evidence type="ECO:0000256" key="1">
    <source>
        <dbReference type="SAM" id="Phobius"/>
    </source>
</evidence>
<keyword evidence="1" id="KW-1133">Transmembrane helix</keyword>
<name>A0ABR1FN56_AURAN</name>
<dbReference type="EMBL" id="JBBJCI010000355">
    <property type="protein sequence ID" value="KAK7233843.1"/>
    <property type="molecule type" value="Genomic_DNA"/>
</dbReference>
<keyword evidence="4" id="KW-1185">Reference proteome</keyword>
<dbReference type="InterPro" id="IPR004710">
    <property type="entry name" value="Bilac:Na_transpt"/>
</dbReference>
<dbReference type="Gene3D" id="1.20.1530.20">
    <property type="match status" value="1"/>
</dbReference>
<comment type="caution">
    <text evidence="3">The sequence shown here is derived from an EMBL/GenBank/DDBJ whole genome shotgun (WGS) entry which is preliminary data.</text>
</comment>
<feature type="chain" id="PRO_5047522498" evidence="2">
    <location>
        <begin position="28"/>
        <end position="244"/>
    </location>
</feature>
<feature type="transmembrane region" description="Helical" evidence="1">
    <location>
        <begin position="69"/>
        <end position="92"/>
    </location>
</feature>
<evidence type="ECO:0000313" key="3">
    <source>
        <dbReference type="EMBL" id="KAK7233843.1"/>
    </source>
</evidence>
<dbReference type="PANTHER" id="PTHR10361">
    <property type="entry name" value="SODIUM-BILE ACID COTRANSPORTER"/>
    <property type="match status" value="1"/>
</dbReference>
<proteinExistence type="predicted"/>
<gene>
    <name evidence="3" type="ORF">SO694_001000111</name>
</gene>
<reference evidence="3 4" key="1">
    <citation type="submission" date="2024-03" db="EMBL/GenBank/DDBJ databases">
        <title>Aureococcus anophagefferens CCMP1851 and Kratosvirus quantuckense: Draft genome of a second virus-susceptible host strain in the model system.</title>
        <authorList>
            <person name="Chase E."/>
            <person name="Truchon A.R."/>
            <person name="Schepens W."/>
            <person name="Wilhelm S.W."/>
        </authorList>
    </citation>
    <scope>NUCLEOTIDE SEQUENCE [LARGE SCALE GENOMIC DNA]</scope>
    <source>
        <strain evidence="3 4">CCMP1851</strain>
    </source>
</reference>
<feature type="transmembrane region" description="Helical" evidence="1">
    <location>
        <begin position="104"/>
        <end position="122"/>
    </location>
</feature>
<evidence type="ECO:0000313" key="4">
    <source>
        <dbReference type="Proteomes" id="UP001363151"/>
    </source>
</evidence>
<organism evidence="3 4">
    <name type="scientific">Aureococcus anophagefferens</name>
    <name type="common">Harmful bloom alga</name>
    <dbReference type="NCBI Taxonomy" id="44056"/>
    <lineage>
        <taxon>Eukaryota</taxon>
        <taxon>Sar</taxon>
        <taxon>Stramenopiles</taxon>
        <taxon>Ochrophyta</taxon>
        <taxon>Pelagophyceae</taxon>
        <taxon>Pelagomonadales</taxon>
        <taxon>Pelagomonadaceae</taxon>
        <taxon>Aureococcus</taxon>
    </lineage>
</organism>
<sequence>MRVSLFEFCSQLLLFVLLASMAGSCDARLCLLQFRKAKGIICGLCCHFLVMPFLGYVCTVSGRDVGLDWYQILVSCSVVAAAVAAGLVASAHLERRGRSIVNKFGTLAGIALMGLSGARNTMSHDPIYRKPLRWFLGVCLPVPMGLGATVTISRMLKLPPPEATTVAIECVYQNTALALTIALSARSPVGRGAATAVPLVYGLAEIVFIGLFGVFAWQMGWSHAPPTENLFKSEQAQHLATDDG</sequence>
<dbReference type="PROSITE" id="PS51257">
    <property type="entry name" value="PROKAR_LIPOPROTEIN"/>
    <property type="match status" value="1"/>
</dbReference>
<keyword evidence="2" id="KW-0732">Signal</keyword>
<accession>A0ABR1FN56</accession>
<feature type="transmembrane region" description="Helical" evidence="1">
    <location>
        <begin position="134"/>
        <end position="156"/>
    </location>
</feature>
<dbReference type="Proteomes" id="UP001363151">
    <property type="component" value="Unassembled WGS sequence"/>
</dbReference>
<keyword evidence="1" id="KW-0812">Transmembrane</keyword>
<evidence type="ECO:0000256" key="2">
    <source>
        <dbReference type="SAM" id="SignalP"/>
    </source>
</evidence>
<feature type="transmembrane region" description="Helical" evidence="1">
    <location>
        <begin position="37"/>
        <end position="57"/>
    </location>
</feature>